<evidence type="ECO:0000313" key="3">
    <source>
        <dbReference type="Proteomes" id="UP000775213"/>
    </source>
</evidence>
<dbReference type="Proteomes" id="UP000775213">
    <property type="component" value="Unassembled WGS sequence"/>
</dbReference>
<gene>
    <name evidence="2" type="ORF">IEQ34_019549</name>
</gene>
<feature type="transmembrane region" description="Helical" evidence="1">
    <location>
        <begin position="41"/>
        <end position="64"/>
    </location>
</feature>
<dbReference type="AlphaFoldDB" id="A0AAV7FRJ4"/>
<proteinExistence type="predicted"/>
<dbReference type="EMBL" id="JAGFBR010000017">
    <property type="protein sequence ID" value="KAH0452250.1"/>
    <property type="molecule type" value="Genomic_DNA"/>
</dbReference>
<evidence type="ECO:0000313" key="2">
    <source>
        <dbReference type="EMBL" id="KAH0452250.1"/>
    </source>
</evidence>
<keyword evidence="1" id="KW-0812">Transmembrane</keyword>
<evidence type="ECO:0000256" key="1">
    <source>
        <dbReference type="SAM" id="Phobius"/>
    </source>
</evidence>
<name>A0AAV7FRJ4_DENCH</name>
<protein>
    <submittedName>
        <fullName evidence="2">Uncharacterized protein</fullName>
    </submittedName>
</protein>
<comment type="caution">
    <text evidence="2">The sequence shown here is derived from an EMBL/GenBank/DDBJ whole genome shotgun (WGS) entry which is preliminary data.</text>
</comment>
<organism evidence="2 3">
    <name type="scientific">Dendrobium chrysotoxum</name>
    <name type="common">Orchid</name>
    <dbReference type="NCBI Taxonomy" id="161865"/>
    <lineage>
        <taxon>Eukaryota</taxon>
        <taxon>Viridiplantae</taxon>
        <taxon>Streptophyta</taxon>
        <taxon>Embryophyta</taxon>
        <taxon>Tracheophyta</taxon>
        <taxon>Spermatophyta</taxon>
        <taxon>Magnoliopsida</taxon>
        <taxon>Liliopsida</taxon>
        <taxon>Asparagales</taxon>
        <taxon>Orchidaceae</taxon>
        <taxon>Epidendroideae</taxon>
        <taxon>Malaxideae</taxon>
        <taxon>Dendrobiinae</taxon>
        <taxon>Dendrobium</taxon>
    </lineage>
</organism>
<sequence>MRGRDNGNHRERGWVSPENSGVVRYFQELGKQSGGRIRWNAGYHFIPIFFNLVVPLLEVSLTLMRISLVV</sequence>
<keyword evidence="1" id="KW-0472">Membrane</keyword>
<keyword evidence="1" id="KW-1133">Transmembrane helix</keyword>
<keyword evidence="3" id="KW-1185">Reference proteome</keyword>
<accession>A0AAV7FRJ4</accession>
<reference evidence="2 3" key="1">
    <citation type="journal article" date="2021" name="Hortic Res">
        <title>Chromosome-scale assembly of the Dendrobium chrysotoxum genome enhances the understanding of orchid evolution.</title>
        <authorList>
            <person name="Zhang Y."/>
            <person name="Zhang G.Q."/>
            <person name="Zhang D."/>
            <person name="Liu X.D."/>
            <person name="Xu X.Y."/>
            <person name="Sun W.H."/>
            <person name="Yu X."/>
            <person name="Zhu X."/>
            <person name="Wang Z.W."/>
            <person name="Zhao X."/>
            <person name="Zhong W.Y."/>
            <person name="Chen H."/>
            <person name="Yin W.L."/>
            <person name="Huang T."/>
            <person name="Niu S.C."/>
            <person name="Liu Z.J."/>
        </authorList>
    </citation>
    <scope>NUCLEOTIDE SEQUENCE [LARGE SCALE GENOMIC DNA]</scope>
    <source>
        <strain evidence="2">Lindl</strain>
    </source>
</reference>